<protein>
    <submittedName>
        <fullName evidence="1">Uncharacterized protein</fullName>
    </submittedName>
</protein>
<dbReference type="Proteomes" id="UP000184330">
    <property type="component" value="Unassembled WGS sequence"/>
</dbReference>
<gene>
    <name evidence="1" type="ORF">PAC_05476</name>
</gene>
<sequence length="170" mass="18722">MLKNLETQLGQEAGYTDLESFGTFLSLKTAESHCSPEKPEFSIQLVVEDSPLDALKDLLSRRGGTYAINNSLRIKVPESELLSDSFNSGDPFPDGFDGTSTTDADDGPTLAASAFTAGDKVAVQVWFGSYNFNDRSGPTFRLLKLWKLQPSLFGSPSQIRDPITPRKRRR</sequence>
<accession>A0A1L7WS36</accession>
<evidence type="ECO:0000313" key="1">
    <source>
        <dbReference type="EMBL" id="CZR55588.1"/>
    </source>
</evidence>
<name>A0A1L7WS36_9HELO</name>
<keyword evidence="2" id="KW-1185">Reference proteome</keyword>
<dbReference type="AlphaFoldDB" id="A0A1L7WS36"/>
<organism evidence="1 2">
    <name type="scientific">Phialocephala subalpina</name>
    <dbReference type="NCBI Taxonomy" id="576137"/>
    <lineage>
        <taxon>Eukaryota</taxon>
        <taxon>Fungi</taxon>
        <taxon>Dikarya</taxon>
        <taxon>Ascomycota</taxon>
        <taxon>Pezizomycotina</taxon>
        <taxon>Leotiomycetes</taxon>
        <taxon>Helotiales</taxon>
        <taxon>Mollisiaceae</taxon>
        <taxon>Phialocephala</taxon>
        <taxon>Phialocephala fortinii species complex</taxon>
    </lineage>
</organism>
<dbReference type="EMBL" id="FJOG01000006">
    <property type="protein sequence ID" value="CZR55588.1"/>
    <property type="molecule type" value="Genomic_DNA"/>
</dbReference>
<evidence type="ECO:0000313" key="2">
    <source>
        <dbReference type="Proteomes" id="UP000184330"/>
    </source>
</evidence>
<reference evidence="1 2" key="1">
    <citation type="submission" date="2016-03" db="EMBL/GenBank/DDBJ databases">
        <authorList>
            <person name="Ploux O."/>
        </authorList>
    </citation>
    <scope>NUCLEOTIDE SEQUENCE [LARGE SCALE GENOMIC DNA]</scope>
    <source>
        <strain evidence="1 2">UAMH 11012</strain>
    </source>
</reference>
<dbReference type="OrthoDB" id="3590852at2759"/>
<proteinExistence type="predicted"/>